<proteinExistence type="predicted"/>
<dbReference type="Proteomes" id="UP000063718">
    <property type="component" value="Unassembled WGS sequence"/>
</dbReference>
<evidence type="ECO:0000259" key="1">
    <source>
        <dbReference type="Pfam" id="PF07561"/>
    </source>
</evidence>
<dbReference type="EMBL" id="DF238840">
    <property type="protein sequence ID" value="GAF26863.1"/>
    <property type="molecule type" value="Genomic_DNA"/>
</dbReference>
<dbReference type="Pfam" id="PF07561">
    <property type="entry name" value="DUF1540"/>
    <property type="match status" value="2"/>
</dbReference>
<reference evidence="2" key="1">
    <citation type="journal article" date="2014" name="Gene">
        <title>Genome-guided analysis of transformation efficiency and carbon dioxide assimilation by Moorella thermoacetica Y72.</title>
        <authorList>
            <person name="Tsukahara K."/>
            <person name="Kita A."/>
            <person name="Nakashimada Y."/>
            <person name="Hoshino T."/>
            <person name="Murakami K."/>
        </authorList>
    </citation>
    <scope>NUCLEOTIDE SEQUENCE [LARGE SCALE GENOMIC DNA]</scope>
    <source>
        <strain evidence="2">Y72</strain>
    </source>
</reference>
<organism evidence="2">
    <name type="scientific">Moorella thermoacetica Y72</name>
    <dbReference type="NCBI Taxonomy" id="1325331"/>
    <lineage>
        <taxon>Bacteria</taxon>
        <taxon>Bacillati</taxon>
        <taxon>Bacillota</taxon>
        <taxon>Clostridia</taxon>
        <taxon>Neomoorellales</taxon>
        <taxon>Neomoorellaceae</taxon>
        <taxon>Neomoorella</taxon>
    </lineage>
</organism>
<sequence>MPGPKVKCKVNTCNHWMNGDLCAAGNIDIMHEEEGKMAQNPEQTQCKTFSARRGLANMIGTLDNVNWGGVLSNTFLPGGELYPSVTCIVNSCSYWAEGNHCKAEKIDVVGVNADECQDTNCYTYQRKG</sequence>
<protein>
    <submittedName>
        <fullName evidence="2">Uncharacterized conserved protein</fullName>
    </submittedName>
</protein>
<dbReference type="InterPro" id="IPR011437">
    <property type="entry name" value="DUF1540"/>
</dbReference>
<dbReference type="AlphaFoldDB" id="A0A0S6UED1"/>
<feature type="domain" description="DUF1540" evidence="1">
    <location>
        <begin position="85"/>
        <end position="124"/>
    </location>
</feature>
<evidence type="ECO:0000313" key="2">
    <source>
        <dbReference type="EMBL" id="GAF26863.1"/>
    </source>
</evidence>
<dbReference type="RefSeq" id="WP_011392631.1">
    <property type="nucleotide sequence ID" value="NZ_DF238840.1"/>
</dbReference>
<name>A0A0S6UED1_NEOTH</name>
<feature type="domain" description="DUF1540" evidence="1">
    <location>
        <begin position="6"/>
        <end position="49"/>
    </location>
</feature>
<dbReference type="GeneID" id="45617147"/>
<gene>
    <name evidence="2" type="ORF">MTY_2203</name>
</gene>
<accession>A0A0S6UED1</accession>